<evidence type="ECO:0000313" key="2">
    <source>
        <dbReference type="EMBL" id="RKF54376.1"/>
    </source>
</evidence>
<gene>
    <name evidence="2" type="ORF">GcC1_212025</name>
</gene>
<sequence length="104" mass="11481">MKRSPPKVRDSAVGLPLSQMQKEKSDNVDPLVAGQSSPLSELDEHHTSDSRPLGEKPVNLTSRSRNVRRRGSNKKSTENIVESSLSNDGELLEILKSLQAEMTE</sequence>
<feature type="compositionally biased region" description="Basic and acidic residues" evidence="1">
    <location>
        <begin position="42"/>
        <end position="54"/>
    </location>
</feature>
<feature type="region of interest" description="Disordered" evidence="1">
    <location>
        <begin position="1"/>
        <end position="82"/>
    </location>
</feature>
<reference evidence="2 3" key="1">
    <citation type="journal article" date="2018" name="BMC Genomics">
        <title>Comparative genome analyses reveal sequence features reflecting distinct modes of host-adaptation between dicot and monocot powdery mildew.</title>
        <authorList>
            <person name="Wu Y."/>
            <person name="Ma X."/>
            <person name="Pan Z."/>
            <person name="Kale S.D."/>
            <person name="Song Y."/>
            <person name="King H."/>
            <person name="Zhang Q."/>
            <person name="Presley C."/>
            <person name="Deng X."/>
            <person name="Wei C.I."/>
            <person name="Xiao S."/>
        </authorList>
    </citation>
    <scope>NUCLEOTIDE SEQUENCE [LARGE SCALE GENOMIC DNA]</scope>
    <source>
        <strain evidence="2">UCSC1</strain>
    </source>
</reference>
<evidence type="ECO:0000256" key="1">
    <source>
        <dbReference type="SAM" id="MobiDB-lite"/>
    </source>
</evidence>
<comment type="caution">
    <text evidence="2">The sequence shown here is derived from an EMBL/GenBank/DDBJ whole genome shotgun (WGS) entry which is preliminary data.</text>
</comment>
<name>A0A420HAB1_9PEZI</name>
<organism evidence="2 3">
    <name type="scientific">Golovinomyces cichoracearum</name>
    <dbReference type="NCBI Taxonomy" id="62708"/>
    <lineage>
        <taxon>Eukaryota</taxon>
        <taxon>Fungi</taxon>
        <taxon>Dikarya</taxon>
        <taxon>Ascomycota</taxon>
        <taxon>Pezizomycotina</taxon>
        <taxon>Leotiomycetes</taxon>
        <taxon>Erysiphales</taxon>
        <taxon>Erysiphaceae</taxon>
        <taxon>Golovinomyces</taxon>
    </lineage>
</organism>
<protein>
    <submittedName>
        <fullName evidence="2">Uncharacterized protein</fullName>
    </submittedName>
</protein>
<accession>A0A420HAB1</accession>
<dbReference type="Proteomes" id="UP000285405">
    <property type="component" value="Unassembled WGS sequence"/>
</dbReference>
<dbReference type="AlphaFoldDB" id="A0A420HAB1"/>
<proteinExistence type="predicted"/>
<evidence type="ECO:0000313" key="3">
    <source>
        <dbReference type="Proteomes" id="UP000285405"/>
    </source>
</evidence>
<dbReference type="EMBL" id="MCBR01021232">
    <property type="protein sequence ID" value="RKF54376.1"/>
    <property type="molecule type" value="Genomic_DNA"/>
</dbReference>